<dbReference type="InterPro" id="IPR010451">
    <property type="entry name" value="Acetoacetate_decarboxylase"/>
</dbReference>
<dbReference type="AlphaFoldDB" id="A0A9E6XY08"/>
<dbReference type="Gene3D" id="2.40.400.10">
    <property type="entry name" value="Acetoacetate decarboxylase-like"/>
    <property type="match status" value="1"/>
</dbReference>
<keyword evidence="1" id="KW-0456">Lyase</keyword>
<dbReference type="KEGG" id="sbae:DSM104329_02882"/>
<sequence length="253" mass="27278">MSTPARVFYDLPTWTPLYGEPPHAFHGCTSVGFLCRAPEGVLATLVPAPLEALGDVFHVGWLLADEVDAKGATPHRDVHVVEFGIPVSYDGTVGGHCTLEYIDDDMGMAVGRELWAWPKKMGAFVWEERDGGLHLECHRKGHLIIDADFSEADGDEGGAAWPDIFGVRDDAPYLQVRQVPATAGAPARAEVISVDVSEGTTYETRPGTGTLRLHDGPQDALSILGPVEVIGARSDRLDFLFPYGEVIGSVDVD</sequence>
<gene>
    <name evidence="1" type="primary">adc_6</name>
    <name evidence="1" type="ORF">DSM104329_02882</name>
</gene>
<proteinExistence type="predicted"/>
<keyword evidence="2" id="KW-1185">Reference proteome</keyword>
<reference evidence="1" key="1">
    <citation type="journal article" date="2022" name="Int. J. Syst. Evol. Microbiol.">
        <title>Pseudomonas aegrilactucae sp. nov. and Pseudomonas morbosilactucae sp. nov., pathogens causing bacterial rot of lettuce in Japan.</title>
        <authorList>
            <person name="Sawada H."/>
            <person name="Fujikawa T."/>
            <person name="Satou M."/>
        </authorList>
    </citation>
    <scope>NUCLEOTIDE SEQUENCE</scope>
    <source>
        <strain evidence="1">0166_1</strain>
    </source>
</reference>
<dbReference type="RefSeq" id="WP_259316145.1">
    <property type="nucleotide sequence ID" value="NZ_CP087164.1"/>
</dbReference>
<dbReference type="GO" id="GO:0047602">
    <property type="term" value="F:acetoacetate decarboxylase activity"/>
    <property type="evidence" value="ECO:0007669"/>
    <property type="project" value="UniProtKB-EC"/>
</dbReference>
<organism evidence="1 2">
    <name type="scientific">Capillimicrobium parvum</name>
    <dbReference type="NCBI Taxonomy" id="2884022"/>
    <lineage>
        <taxon>Bacteria</taxon>
        <taxon>Bacillati</taxon>
        <taxon>Actinomycetota</taxon>
        <taxon>Thermoleophilia</taxon>
        <taxon>Solirubrobacterales</taxon>
        <taxon>Capillimicrobiaceae</taxon>
        <taxon>Capillimicrobium</taxon>
    </lineage>
</organism>
<dbReference type="Proteomes" id="UP001162834">
    <property type="component" value="Chromosome"/>
</dbReference>
<dbReference type="EC" id="4.1.1.4" evidence="1"/>
<accession>A0A9E6XY08</accession>
<dbReference type="EMBL" id="CP087164">
    <property type="protein sequence ID" value="UGS36476.1"/>
    <property type="molecule type" value="Genomic_DNA"/>
</dbReference>
<dbReference type="Pfam" id="PF06314">
    <property type="entry name" value="ADC"/>
    <property type="match status" value="1"/>
</dbReference>
<evidence type="ECO:0000313" key="1">
    <source>
        <dbReference type="EMBL" id="UGS36476.1"/>
    </source>
</evidence>
<name>A0A9E6XY08_9ACTN</name>
<dbReference type="InterPro" id="IPR023375">
    <property type="entry name" value="ADC_dom_sf"/>
</dbReference>
<evidence type="ECO:0000313" key="2">
    <source>
        <dbReference type="Proteomes" id="UP001162834"/>
    </source>
</evidence>
<dbReference type="SUPFAM" id="SSF160104">
    <property type="entry name" value="Acetoacetate decarboxylase-like"/>
    <property type="match status" value="1"/>
</dbReference>
<protein>
    <submittedName>
        <fullName evidence="1">Acetoacetate decarboxylase</fullName>
        <ecNumber evidence="1">4.1.1.4</ecNumber>
    </submittedName>
</protein>